<evidence type="ECO:0000256" key="2">
    <source>
        <dbReference type="ARBA" id="ARBA00022737"/>
    </source>
</evidence>
<dbReference type="GO" id="GO:0005615">
    <property type="term" value="C:extracellular space"/>
    <property type="evidence" value="ECO:0007669"/>
    <property type="project" value="TreeGrafter"/>
</dbReference>
<feature type="transmembrane region" description="Helical" evidence="4">
    <location>
        <begin position="868"/>
        <end position="889"/>
    </location>
</feature>
<evidence type="ECO:0000313" key="6">
    <source>
        <dbReference type="Proteomes" id="UP001295684"/>
    </source>
</evidence>
<evidence type="ECO:0000256" key="3">
    <source>
        <dbReference type="ARBA" id="ARBA00023157"/>
    </source>
</evidence>
<protein>
    <submittedName>
        <fullName evidence="5">Uncharacterized protein</fullName>
    </submittedName>
</protein>
<keyword evidence="6" id="KW-1185">Reference proteome</keyword>
<dbReference type="InterPro" id="IPR009030">
    <property type="entry name" value="Growth_fac_rcpt_cys_sf"/>
</dbReference>
<dbReference type="InterPro" id="IPR043543">
    <property type="entry name" value="PAPPA/PAPPA2"/>
</dbReference>
<dbReference type="Proteomes" id="UP001295684">
    <property type="component" value="Unassembled WGS sequence"/>
</dbReference>
<feature type="transmembrane region" description="Helical" evidence="4">
    <location>
        <begin position="967"/>
        <end position="987"/>
    </location>
</feature>
<gene>
    <name evidence="5" type="ORF">ECRASSUSDP1_LOCUS321</name>
</gene>
<feature type="transmembrane region" description="Helical" evidence="4">
    <location>
        <begin position="825"/>
        <end position="848"/>
    </location>
</feature>
<keyword evidence="4" id="KW-0812">Transmembrane</keyword>
<evidence type="ECO:0000256" key="4">
    <source>
        <dbReference type="SAM" id="Phobius"/>
    </source>
</evidence>
<dbReference type="InterPro" id="IPR011936">
    <property type="entry name" value="Myxo_disulph_rpt"/>
</dbReference>
<dbReference type="GO" id="GO:0004222">
    <property type="term" value="F:metalloendopeptidase activity"/>
    <property type="evidence" value="ECO:0007669"/>
    <property type="project" value="TreeGrafter"/>
</dbReference>
<dbReference type="GO" id="GO:0007166">
    <property type="term" value="P:cell surface receptor signaling pathway"/>
    <property type="evidence" value="ECO:0007669"/>
    <property type="project" value="TreeGrafter"/>
</dbReference>
<dbReference type="PANTHER" id="PTHR46130:SF3">
    <property type="entry name" value="CHROMOSOME UNDETERMINED SCAFFOLD_33, WHOLE GENOME SHOTGUN SEQUENCE"/>
    <property type="match status" value="1"/>
</dbReference>
<feature type="transmembrane region" description="Helical" evidence="4">
    <location>
        <begin position="915"/>
        <end position="934"/>
    </location>
</feature>
<keyword evidence="3" id="KW-1015">Disulfide bond</keyword>
<reference evidence="5" key="1">
    <citation type="submission" date="2023-07" db="EMBL/GenBank/DDBJ databases">
        <authorList>
            <consortium name="AG Swart"/>
            <person name="Singh M."/>
            <person name="Singh A."/>
            <person name="Seah K."/>
            <person name="Emmerich C."/>
        </authorList>
    </citation>
    <scope>NUCLEOTIDE SEQUENCE</scope>
    <source>
        <strain evidence="5">DP1</strain>
    </source>
</reference>
<feature type="transmembrane region" description="Helical" evidence="4">
    <location>
        <begin position="940"/>
        <end position="960"/>
    </location>
</feature>
<feature type="transmembrane region" description="Helical" evidence="4">
    <location>
        <begin position="1002"/>
        <end position="1024"/>
    </location>
</feature>
<keyword evidence="1" id="KW-0732">Signal</keyword>
<name>A0AAD1U2C1_EUPCR</name>
<dbReference type="Pfam" id="PF13948">
    <property type="entry name" value="DUF4215"/>
    <property type="match status" value="5"/>
</dbReference>
<accession>A0AAD1U2C1</accession>
<dbReference type="GO" id="GO:0006508">
    <property type="term" value="P:proteolysis"/>
    <property type="evidence" value="ECO:0007669"/>
    <property type="project" value="TreeGrafter"/>
</dbReference>
<dbReference type="SUPFAM" id="SSF57184">
    <property type="entry name" value="Growth factor receptor domain"/>
    <property type="match status" value="1"/>
</dbReference>
<dbReference type="AlphaFoldDB" id="A0AAD1U2C1"/>
<evidence type="ECO:0000256" key="1">
    <source>
        <dbReference type="ARBA" id="ARBA00022729"/>
    </source>
</evidence>
<evidence type="ECO:0000313" key="5">
    <source>
        <dbReference type="EMBL" id="CAI2359036.1"/>
    </source>
</evidence>
<comment type="caution">
    <text evidence="5">The sequence shown here is derived from an EMBL/GenBank/DDBJ whole genome shotgun (WGS) entry which is preliminary data.</text>
</comment>
<keyword evidence="4" id="KW-1133">Transmembrane helix</keyword>
<feature type="transmembrane region" description="Helical" evidence="4">
    <location>
        <begin position="784"/>
        <end position="804"/>
    </location>
</feature>
<sequence length="1098" mass="120840">MCREKKNYLILCLFVALCLTPILTVQYNYKFAGLSGSPTSFTEESSTPGAPTFTMEPAAQPTLVDQGIFFPPSKKLRDNIRYLNIDSAFQAPTSKFSFQYWIYIFTSDAFTVFQGTIDDNGALEGIKFDGYKRTEGLSIYSRYQSSGNHAHEMKKGWNRVRMSGSNGLINTKLHNSIIGENLATTYSYNFNNGLIYKLGSSESTANSFILYSFCFTDGDSVLTWAISALYPNNLNTCGDGTIQPTSLEECDDSNFNNGDGCNESCMFESGSCSQTPIICFEDCGDGKRFNTLSTYCDDGGKVSGDGCSSTCSIETGFECTNGDSTTPDTCSPICGDAIKVSSEFCDDGNKISGDGCSDTCLQENGWTCAGGSLSGSDTCTEDCGDGKKFNAVATYCDDGNKISGDGCSNSCQLETGYKCTNGDSTTPDTCSPICGDAIKVSSESCDDGNKISGDGCSDTCQQETGWICTGGNLSGSDSCAEECGDGIKTISETCDDQNTNSGDGCSNTCQQEVGWTCIGGSLSSKDTCTEDCGDGKRFNSLTTYCDDDNTDDGDGCSSTCQVEIGYSCQGGSPTQKDDCGPICGDGLIYAEEQCDDANSYSGDGCSDSCSVEDEWVCTGGSQTSRSTCRLKCIIENCQTCDSQNNTICVTCIAGYGLNKDFTCRYVQVSESAQAMSSGSAAITGVGSLIGLIVSLMNFSAPMALWAMANQVQLMLLLLLTKSSLPYDIVGYITTNGFFSFNMEFLPIKSNTIAEVPLEWMSKTQSSIELEDMGLESGSSFNNNFGLVFMVLVFAFVHLLLCCCPREEKYLNNDCRNRCAKIFKPVWRLFTFGIYIRLLLEGYQFVYISSISELRRINKFDIRVINSEMFAILLVICCIIFLMLAFMQICKQEKMDQHDKFGEFTAGLRESKHSKFYTPFLILRRLLFCSLLVLFNNYECIFLVGFMLLIQVLYVFHLLYLRPMENNLNNVVECMNEVFYIFFVAFLLKYNSKQTWKGWPTSLYLWTMMMNSTIVVLTILVGNFLEFKQKICRKKKNKVKIEVSEIPRSHRRNLDQFADQNISVNQISLSKITSHITRKILKPRPSQPHTLTTSPTIVP</sequence>
<dbReference type="EMBL" id="CAMPGE010000297">
    <property type="protein sequence ID" value="CAI2359036.1"/>
    <property type="molecule type" value="Genomic_DNA"/>
</dbReference>
<proteinExistence type="predicted"/>
<dbReference type="PANTHER" id="PTHR46130">
    <property type="entry name" value="LAMGL DOMAIN-CONTAINING PROTEIN"/>
    <property type="match status" value="1"/>
</dbReference>
<organism evidence="5 6">
    <name type="scientific">Euplotes crassus</name>
    <dbReference type="NCBI Taxonomy" id="5936"/>
    <lineage>
        <taxon>Eukaryota</taxon>
        <taxon>Sar</taxon>
        <taxon>Alveolata</taxon>
        <taxon>Ciliophora</taxon>
        <taxon>Intramacronucleata</taxon>
        <taxon>Spirotrichea</taxon>
        <taxon>Hypotrichia</taxon>
        <taxon>Euplotida</taxon>
        <taxon>Euplotidae</taxon>
        <taxon>Moneuplotes</taxon>
    </lineage>
</organism>
<keyword evidence="4" id="KW-0472">Membrane</keyword>
<keyword evidence="2" id="KW-0677">Repeat</keyword>
<feature type="transmembrane region" description="Helical" evidence="4">
    <location>
        <begin position="674"/>
        <end position="695"/>
    </location>
</feature>
<dbReference type="NCBIfam" id="TIGR02232">
    <property type="entry name" value="myxo_disulf_rpt"/>
    <property type="match status" value="8"/>
</dbReference>